<comment type="caution">
    <text evidence="8">The sequence shown here is derived from an EMBL/GenBank/DDBJ whole genome shotgun (WGS) entry which is preliminary data.</text>
</comment>
<accession>A0A1S1JU54</accession>
<evidence type="ECO:0000256" key="1">
    <source>
        <dbReference type="ARBA" id="ARBA00001913"/>
    </source>
</evidence>
<keyword evidence="6" id="KW-0106">Calcium</keyword>
<evidence type="ECO:0000313" key="9">
    <source>
        <dbReference type="Proteomes" id="UP000179636"/>
    </source>
</evidence>
<dbReference type="RefSeq" id="WP_070946869.1">
    <property type="nucleotide sequence ID" value="NZ_MLCL01000089.1"/>
</dbReference>
<dbReference type="Proteomes" id="UP000179636">
    <property type="component" value="Unassembled WGS sequence"/>
</dbReference>
<dbReference type="GO" id="GO:0004065">
    <property type="term" value="F:arylsulfatase activity"/>
    <property type="evidence" value="ECO:0007669"/>
    <property type="project" value="TreeGrafter"/>
</dbReference>
<organism evidence="8 9">
    <name type="scientific">Mycobacterium syngnathidarum</name>
    <dbReference type="NCBI Taxonomy" id="1908205"/>
    <lineage>
        <taxon>Bacteria</taxon>
        <taxon>Bacillati</taxon>
        <taxon>Actinomycetota</taxon>
        <taxon>Actinomycetes</taxon>
        <taxon>Mycobacteriales</taxon>
        <taxon>Mycobacteriaceae</taxon>
        <taxon>Mycobacterium</taxon>
    </lineage>
</organism>
<keyword evidence="5" id="KW-0378">Hydrolase</keyword>
<evidence type="ECO:0000259" key="7">
    <source>
        <dbReference type="Pfam" id="PF00884"/>
    </source>
</evidence>
<evidence type="ECO:0000256" key="2">
    <source>
        <dbReference type="ARBA" id="ARBA00008779"/>
    </source>
</evidence>
<keyword evidence="9" id="KW-1185">Reference proteome</keyword>
<dbReference type="Pfam" id="PF00884">
    <property type="entry name" value="Sulfatase"/>
    <property type="match status" value="1"/>
</dbReference>
<dbReference type="AlphaFoldDB" id="A0A1Q9W3Z7"/>
<accession>A0A1Q9W3Z7</accession>
<evidence type="ECO:0000313" key="8">
    <source>
        <dbReference type="EMBL" id="OHT90618.1"/>
    </source>
</evidence>
<dbReference type="STRING" id="1908205.BKG60_27770"/>
<comment type="cofactor">
    <cofactor evidence="1">
        <name>Ca(2+)</name>
        <dbReference type="ChEBI" id="CHEBI:29108"/>
    </cofactor>
</comment>
<dbReference type="Gene3D" id="3.30.1120.10">
    <property type="match status" value="1"/>
</dbReference>
<dbReference type="SUPFAM" id="SSF53649">
    <property type="entry name" value="Alkaline phosphatase-like"/>
    <property type="match status" value="1"/>
</dbReference>
<dbReference type="PANTHER" id="PTHR42693:SF42">
    <property type="entry name" value="ARYLSULFATASE G"/>
    <property type="match status" value="1"/>
</dbReference>
<evidence type="ECO:0000256" key="3">
    <source>
        <dbReference type="ARBA" id="ARBA00022723"/>
    </source>
</evidence>
<sequence length="454" mass="51117">MSKKPNIVYFHVDNLGMGELGCYGGGILRGADTARMDAFAAESLKLSHFVVEPQCTPTRSALMTGRYPIRSGNHTIALGGNGGGIVAWERTMGDILSEAGYATACFGKWHIGAEDGRWPTDHGFDEWYGPARTYDECLWPDDPWYDGDRDGYSYMYDGTKVGGVQATDQQLTVKLKGEVDGEYDRRAKAFMKRSVEADKPFYLYHNHSLMHFPMEVREEFKGKSTNGAWGDSLLMLDHDFGSILDYLTELGIEDNTIVIMAGDNGAEDHLAGRGTAGFFDGSYFSSAEGGIRTPCLIRYPGNVPVRESNEMVHVTDMFPTLLRWAGCEIPEDRIIDGIDQREFFGGAEESSRDGCMVWLNEELHAVKWSQFKINFKRQQHFHDPEIPLGFARITNLLEDPKEREAVNQTWVRWWVMQHAYRFIQEFEASVETEQLIPAGAPIEFVPAREPVSAE</sequence>
<evidence type="ECO:0000256" key="5">
    <source>
        <dbReference type="ARBA" id="ARBA00022801"/>
    </source>
</evidence>
<evidence type="ECO:0000256" key="6">
    <source>
        <dbReference type="ARBA" id="ARBA00022837"/>
    </source>
</evidence>
<dbReference type="GO" id="GO:0046872">
    <property type="term" value="F:metal ion binding"/>
    <property type="evidence" value="ECO:0007669"/>
    <property type="project" value="UniProtKB-KW"/>
</dbReference>
<proteinExistence type="inferred from homology"/>
<keyword evidence="3" id="KW-0479">Metal-binding</keyword>
<name>A0A1Q9W3Z7_9MYCO</name>
<dbReference type="CDD" id="cd16142">
    <property type="entry name" value="ARS_like"/>
    <property type="match status" value="1"/>
</dbReference>
<evidence type="ECO:0000256" key="4">
    <source>
        <dbReference type="ARBA" id="ARBA00022729"/>
    </source>
</evidence>
<feature type="domain" description="Sulfatase N-terminal" evidence="7">
    <location>
        <begin position="5"/>
        <end position="326"/>
    </location>
</feature>
<protein>
    <submittedName>
        <fullName evidence="8">Sulfatase</fullName>
    </submittedName>
</protein>
<dbReference type="Gene3D" id="3.40.720.10">
    <property type="entry name" value="Alkaline Phosphatase, subunit A"/>
    <property type="match status" value="1"/>
</dbReference>
<keyword evidence="4" id="KW-0732">Signal</keyword>
<reference evidence="8 9" key="1">
    <citation type="submission" date="2016-10" db="EMBL/GenBank/DDBJ databases">
        <title>Evaluation of Human, Animal and Environmental Mycobacterium chelonae Isolates by Core Genome Phylogenomic Analysis, Targeted Gene Comparison, and Anti-microbial Susceptibility Patterns: A Tale of Mistaken Identities.</title>
        <authorList>
            <person name="Fogelson S.B."/>
            <person name="Camus A.C."/>
            <person name="Lorenz W."/>
            <person name="Vasireddy R."/>
            <person name="Vasireddy S."/>
            <person name="Smith T."/>
            <person name="Brown-Elliott B.A."/>
            <person name="Wallace R.J.Jr."/>
            <person name="Hasan N.A."/>
            <person name="Reischl U."/>
            <person name="Sanchez S."/>
        </authorList>
    </citation>
    <scope>NUCLEOTIDE SEQUENCE [LARGE SCALE GENOMIC DNA]</scope>
    <source>
        <strain evidence="8 9">24999</strain>
    </source>
</reference>
<dbReference type="EMBL" id="MLHV01000040">
    <property type="protein sequence ID" value="OHT90618.1"/>
    <property type="molecule type" value="Genomic_DNA"/>
</dbReference>
<gene>
    <name evidence="8" type="ORF">BKG61_27240</name>
</gene>
<dbReference type="InterPro" id="IPR017850">
    <property type="entry name" value="Alkaline_phosphatase_core_sf"/>
</dbReference>
<dbReference type="InterPro" id="IPR000917">
    <property type="entry name" value="Sulfatase_N"/>
</dbReference>
<comment type="similarity">
    <text evidence="2">Belongs to the sulfatase family.</text>
</comment>
<dbReference type="OrthoDB" id="9777306at2"/>
<dbReference type="InterPro" id="IPR050738">
    <property type="entry name" value="Sulfatase"/>
</dbReference>
<dbReference type="PANTHER" id="PTHR42693">
    <property type="entry name" value="ARYLSULFATASE FAMILY MEMBER"/>
    <property type="match status" value="1"/>
</dbReference>